<evidence type="ECO:0000256" key="3">
    <source>
        <dbReference type="ARBA" id="ARBA00022723"/>
    </source>
</evidence>
<dbReference type="Gene3D" id="3.40.720.10">
    <property type="entry name" value="Alkaline Phosphatase, subunit A"/>
    <property type="match status" value="1"/>
</dbReference>
<dbReference type="GO" id="GO:0004065">
    <property type="term" value="F:arylsulfatase activity"/>
    <property type="evidence" value="ECO:0007669"/>
    <property type="project" value="TreeGrafter"/>
</dbReference>
<comment type="cofactor">
    <cofactor evidence="1">
        <name>Ca(2+)</name>
        <dbReference type="ChEBI" id="CHEBI:29108"/>
    </cofactor>
</comment>
<keyword evidence="6" id="KW-0106">Calcium</keyword>
<dbReference type="Gene3D" id="3.30.1120.10">
    <property type="match status" value="1"/>
</dbReference>
<dbReference type="InterPro" id="IPR050738">
    <property type="entry name" value="Sulfatase"/>
</dbReference>
<name>A0A916TGP5_9ACTN</name>
<evidence type="ECO:0000259" key="7">
    <source>
        <dbReference type="Pfam" id="PF00884"/>
    </source>
</evidence>
<protein>
    <submittedName>
        <fullName evidence="8">Sulfatase</fullName>
    </submittedName>
</protein>
<keyword evidence="5" id="KW-0378">Hydrolase</keyword>
<organism evidence="8 9">
    <name type="scientific">Gordonia jinhuaensis</name>
    <dbReference type="NCBI Taxonomy" id="1517702"/>
    <lineage>
        <taxon>Bacteria</taxon>
        <taxon>Bacillati</taxon>
        <taxon>Actinomycetota</taxon>
        <taxon>Actinomycetes</taxon>
        <taxon>Mycobacteriales</taxon>
        <taxon>Gordoniaceae</taxon>
        <taxon>Gordonia</taxon>
    </lineage>
</organism>
<gene>
    <name evidence="8" type="ORF">GCM10011489_35240</name>
</gene>
<dbReference type="AlphaFoldDB" id="A0A916TGP5"/>
<dbReference type="InterPro" id="IPR017850">
    <property type="entry name" value="Alkaline_phosphatase_core_sf"/>
</dbReference>
<evidence type="ECO:0000256" key="6">
    <source>
        <dbReference type="ARBA" id="ARBA00022837"/>
    </source>
</evidence>
<sequence>MSSQPNIVYFHVDNLGLGELGCFGGGIMRGADTVNIDRFASESLKLSHFVVEPQCTPTRSALMTGRYPIRSGNHTIALGGNDGGLVAWERTIGDVLSDAGYATACYGKWHIGAEDGRWPTDHGFDEWYGPARTYDECLWPDDPWYDGERDGYSYMYDGTKDGGVITTDQQLTVKLKAEVDGEYDRRAKRFMRQAVADDKPFFLYHNHSLMHFPIVTRDEFAGKSTNGEWGDALLMLDHDFQSILDELTELGVADNTIVVFAGDNGPEDHLLGRGTAGFFDGSYFSSAEGGIRTPCLIRYPGQVPARESNEMVHVTDMFTTLLRWVGCETPADRIIDGLDQRAFFEGAPESAREGSMVWLNEELHAVKWLQFKVSFKRQQHFHDPEIPLGFARIINLLEDPKEREAVNQKHVRWWVMQHARRIIRQFEESVSQEELIPAGAPVDFIPAQRRLEYHVTPPRESVITV</sequence>
<dbReference type="PANTHER" id="PTHR42693">
    <property type="entry name" value="ARYLSULFATASE FAMILY MEMBER"/>
    <property type="match status" value="1"/>
</dbReference>
<keyword evidence="3" id="KW-0479">Metal-binding</keyword>
<dbReference type="InterPro" id="IPR000917">
    <property type="entry name" value="Sulfatase_N"/>
</dbReference>
<evidence type="ECO:0000256" key="5">
    <source>
        <dbReference type="ARBA" id="ARBA00022801"/>
    </source>
</evidence>
<dbReference type="SUPFAM" id="SSF53649">
    <property type="entry name" value="Alkaline phosphatase-like"/>
    <property type="match status" value="1"/>
</dbReference>
<accession>A0A916TGP5</accession>
<dbReference type="CDD" id="cd16142">
    <property type="entry name" value="ARS_like"/>
    <property type="match status" value="1"/>
</dbReference>
<keyword evidence="9" id="KW-1185">Reference proteome</keyword>
<comment type="similarity">
    <text evidence="2">Belongs to the sulfatase family.</text>
</comment>
<evidence type="ECO:0000313" key="8">
    <source>
        <dbReference type="EMBL" id="GGB44745.1"/>
    </source>
</evidence>
<evidence type="ECO:0000256" key="2">
    <source>
        <dbReference type="ARBA" id="ARBA00008779"/>
    </source>
</evidence>
<comment type="caution">
    <text evidence="8">The sequence shown here is derived from an EMBL/GenBank/DDBJ whole genome shotgun (WGS) entry which is preliminary data.</text>
</comment>
<dbReference type="EMBL" id="BMGC01000040">
    <property type="protein sequence ID" value="GGB44745.1"/>
    <property type="molecule type" value="Genomic_DNA"/>
</dbReference>
<dbReference type="Pfam" id="PF00884">
    <property type="entry name" value="Sulfatase"/>
    <property type="match status" value="1"/>
</dbReference>
<feature type="domain" description="Sulfatase N-terminal" evidence="7">
    <location>
        <begin position="5"/>
        <end position="326"/>
    </location>
</feature>
<keyword evidence="4" id="KW-0732">Signal</keyword>
<reference evidence="8" key="1">
    <citation type="journal article" date="2014" name="Int. J. Syst. Evol. Microbiol.">
        <title>Complete genome sequence of Corynebacterium casei LMG S-19264T (=DSM 44701T), isolated from a smear-ripened cheese.</title>
        <authorList>
            <consortium name="US DOE Joint Genome Institute (JGI-PGF)"/>
            <person name="Walter F."/>
            <person name="Albersmeier A."/>
            <person name="Kalinowski J."/>
            <person name="Ruckert C."/>
        </authorList>
    </citation>
    <scope>NUCLEOTIDE SEQUENCE</scope>
    <source>
        <strain evidence="8">CGMCC 1.12827</strain>
    </source>
</reference>
<dbReference type="PANTHER" id="PTHR42693:SF42">
    <property type="entry name" value="ARYLSULFATASE G"/>
    <property type="match status" value="1"/>
</dbReference>
<proteinExistence type="inferred from homology"/>
<dbReference type="GO" id="GO:0046872">
    <property type="term" value="F:metal ion binding"/>
    <property type="evidence" value="ECO:0007669"/>
    <property type="project" value="UniProtKB-KW"/>
</dbReference>
<dbReference type="Proteomes" id="UP000621454">
    <property type="component" value="Unassembled WGS sequence"/>
</dbReference>
<evidence type="ECO:0000313" key="9">
    <source>
        <dbReference type="Proteomes" id="UP000621454"/>
    </source>
</evidence>
<dbReference type="RefSeq" id="WP_188588289.1">
    <property type="nucleotide sequence ID" value="NZ_BMGC01000040.1"/>
</dbReference>
<reference evidence="8" key="2">
    <citation type="submission" date="2020-09" db="EMBL/GenBank/DDBJ databases">
        <authorList>
            <person name="Sun Q."/>
            <person name="Zhou Y."/>
        </authorList>
    </citation>
    <scope>NUCLEOTIDE SEQUENCE</scope>
    <source>
        <strain evidence="8">CGMCC 1.12827</strain>
    </source>
</reference>
<evidence type="ECO:0000256" key="4">
    <source>
        <dbReference type="ARBA" id="ARBA00022729"/>
    </source>
</evidence>
<evidence type="ECO:0000256" key="1">
    <source>
        <dbReference type="ARBA" id="ARBA00001913"/>
    </source>
</evidence>